<dbReference type="AlphaFoldDB" id="A0A1W9P0I1"/>
<dbReference type="InterPro" id="IPR003141">
    <property type="entry name" value="Pol/His_phosphatase_N"/>
</dbReference>
<protein>
    <recommendedName>
        <fullName evidence="1">Polymerase/histidinol phosphatase N-terminal domain-containing protein</fullName>
    </recommendedName>
</protein>
<dbReference type="InterPro" id="IPR004013">
    <property type="entry name" value="PHP_dom"/>
</dbReference>
<dbReference type="Pfam" id="PF13263">
    <property type="entry name" value="PHP_C"/>
    <property type="match status" value="1"/>
</dbReference>
<evidence type="ECO:0000313" key="2">
    <source>
        <dbReference type="EMBL" id="OQX51293.1"/>
    </source>
</evidence>
<dbReference type="InterPro" id="IPR052018">
    <property type="entry name" value="PHP_domain"/>
</dbReference>
<dbReference type="EMBL" id="MZGJ01000005">
    <property type="protein sequence ID" value="OQX51293.1"/>
    <property type="molecule type" value="Genomic_DNA"/>
</dbReference>
<dbReference type="Pfam" id="PF02811">
    <property type="entry name" value="PHP"/>
    <property type="match status" value="1"/>
</dbReference>
<reference evidence="3" key="1">
    <citation type="submission" date="2017-03" db="EMBL/GenBank/DDBJ databases">
        <title>Novel pathways for hydrocarbon cycling and metabolic interdependencies in hydrothermal sediment communities.</title>
        <authorList>
            <person name="Dombrowski N."/>
            <person name="Seitz K."/>
            <person name="Teske A."/>
            <person name="Baker B."/>
        </authorList>
    </citation>
    <scope>NUCLEOTIDE SEQUENCE [LARGE SCALE GENOMIC DNA]</scope>
</reference>
<dbReference type="Gene3D" id="3.20.20.140">
    <property type="entry name" value="Metal-dependent hydrolases"/>
    <property type="match status" value="1"/>
</dbReference>
<gene>
    <name evidence="2" type="ORF">B5M47_01110</name>
</gene>
<dbReference type="GO" id="GO:0035312">
    <property type="term" value="F:5'-3' DNA exonuclease activity"/>
    <property type="evidence" value="ECO:0007669"/>
    <property type="project" value="TreeGrafter"/>
</dbReference>
<accession>A0A1W9P0I1</accession>
<feature type="domain" description="Polymerase/histidinol phosphatase N-terminal" evidence="1">
    <location>
        <begin position="6"/>
        <end position="69"/>
    </location>
</feature>
<dbReference type="CDD" id="cd07432">
    <property type="entry name" value="PHP_HisPPase"/>
    <property type="match status" value="1"/>
</dbReference>
<dbReference type="SMART" id="SM00481">
    <property type="entry name" value="POLIIIAc"/>
    <property type="match status" value="1"/>
</dbReference>
<dbReference type="GO" id="GO:0004534">
    <property type="term" value="F:5'-3' RNA exonuclease activity"/>
    <property type="evidence" value="ECO:0007669"/>
    <property type="project" value="TreeGrafter"/>
</dbReference>
<organism evidence="2 3">
    <name type="scientific">candidate division CPR3 bacterium 4484_211</name>
    <dbReference type="NCBI Taxonomy" id="1968527"/>
    <lineage>
        <taxon>Bacteria</taxon>
        <taxon>Bacteria division CPR3</taxon>
    </lineage>
</organism>
<evidence type="ECO:0000313" key="3">
    <source>
        <dbReference type="Proteomes" id="UP000192520"/>
    </source>
</evidence>
<dbReference type="InterPro" id="IPR016195">
    <property type="entry name" value="Pol/histidinol_Pase-like"/>
</dbReference>
<evidence type="ECO:0000259" key="1">
    <source>
        <dbReference type="SMART" id="SM00481"/>
    </source>
</evidence>
<dbReference type="SUPFAM" id="SSF89550">
    <property type="entry name" value="PHP domain-like"/>
    <property type="match status" value="1"/>
</dbReference>
<sequence length="231" mass="25797">MKKYRLEFHLHTNYSYDAVITIEDLVKARDEGKFDIVCITDHDTAEGALEIKGKNLFPVIAGEEITSADGHLIGLFLKETIPPNLPAEETIARIKDQGGLVYSPHPFDFRNLGLGKKIYSLASQVDIIEAFNGAGDFFCRNHRAKKFADDYHLPGVAGSDAHFPDEIGTCTTLVQAQCIDDIMTPKGLLSSLDDCDVDAQYHSIFKHAVEQVILSIKNRGWRVVKQGFRFK</sequence>
<proteinExistence type="predicted"/>
<comment type="caution">
    <text evidence="2">The sequence shown here is derived from an EMBL/GenBank/DDBJ whole genome shotgun (WGS) entry which is preliminary data.</text>
</comment>
<dbReference type="STRING" id="1968527.B5M47_01110"/>
<dbReference type="Proteomes" id="UP000192520">
    <property type="component" value="Unassembled WGS sequence"/>
</dbReference>
<dbReference type="PANTHER" id="PTHR42924:SF3">
    <property type="entry name" value="POLYMERASE_HISTIDINOL PHOSPHATASE N-TERMINAL DOMAIN-CONTAINING PROTEIN"/>
    <property type="match status" value="1"/>
</dbReference>
<dbReference type="PANTHER" id="PTHR42924">
    <property type="entry name" value="EXONUCLEASE"/>
    <property type="match status" value="1"/>
</dbReference>
<name>A0A1W9P0I1_UNCC3</name>